<dbReference type="EC" id="2.4.1.21" evidence="7"/>
<evidence type="ECO:0000256" key="1">
    <source>
        <dbReference type="ARBA" id="ARBA00001478"/>
    </source>
</evidence>
<dbReference type="NCBIfam" id="NF001899">
    <property type="entry name" value="PRK00654.1-2"/>
    <property type="match status" value="1"/>
</dbReference>
<keyword evidence="6 7" id="KW-0320">Glycogen biosynthesis</keyword>
<dbReference type="InterPro" id="IPR013534">
    <property type="entry name" value="Starch_synth_cat_dom"/>
</dbReference>
<dbReference type="PANTHER" id="PTHR45825">
    <property type="entry name" value="GRANULE-BOUND STARCH SYNTHASE 1, CHLOROPLASTIC/AMYLOPLASTIC"/>
    <property type="match status" value="1"/>
</dbReference>
<reference evidence="10" key="1">
    <citation type="journal article" date="2014" name="Gene">
        <title>Genome-guided analysis of transformation efficiency and carbon dioxide assimilation by Moorella thermoacetica Y72.</title>
        <authorList>
            <person name="Tsukahara K."/>
            <person name="Kita A."/>
            <person name="Nakashimada Y."/>
            <person name="Hoshino T."/>
            <person name="Murakami K."/>
        </authorList>
    </citation>
    <scope>NUCLEOTIDE SEQUENCE [LARGE SCALE GENOMIC DNA]</scope>
    <source>
        <strain evidence="10">Y72</strain>
    </source>
</reference>
<evidence type="ECO:0000313" key="10">
    <source>
        <dbReference type="EMBL" id="GAF25104.1"/>
    </source>
</evidence>
<comment type="catalytic activity">
    <reaction evidence="1 7">
        <text>[(1-&gt;4)-alpha-D-glucosyl](n) + ADP-alpha-D-glucose = [(1-&gt;4)-alpha-D-glucosyl](n+1) + ADP + H(+)</text>
        <dbReference type="Rhea" id="RHEA:18189"/>
        <dbReference type="Rhea" id="RHEA-COMP:9584"/>
        <dbReference type="Rhea" id="RHEA-COMP:9587"/>
        <dbReference type="ChEBI" id="CHEBI:15378"/>
        <dbReference type="ChEBI" id="CHEBI:15444"/>
        <dbReference type="ChEBI" id="CHEBI:57498"/>
        <dbReference type="ChEBI" id="CHEBI:456216"/>
        <dbReference type="EC" id="2.4.1.21"/>
    </reaction>
</comment>
<feature type="domain" description="Glycosyl transferase family 1" evidence="8">
    <location>
        <begin position="320"/>
        <end position="468"/>
    </location>
</feature>
<keyword evidence="4 7" id="KW-0328">Glycosyltransferase</keyword>
<feature type="domain" description="Starch synthase catalytic" evidence="9">
    <location>
        <begin position="34"/>
        <end position="266"/>
    </location>
</feature>
<dbReference type="Gene3D" id="3.40.50.2000">
    <property type="entry name" value="Glycogen Phosphorylase B"/>
    <property type="match status" value="2"/>
</dbReference>
<dbReference type="SUPFAM" id="SSF53756">
    <property type="entry name" value="UDP-Glycosyltransferase/glycogen phosphorylase"/>
    <property type="match status" value="1"/>
</dbReference>
<proteinExistence type="inferred from homology"/>
<keyword evidence="5 7" id="KW-0808">Transferase</keyword>
<dbReference type="UniPathway" id="UPA00164"/>
<evidence type="ECO:0000256" key="6">
    <source>
        <dbReference type="ARBA" id="ARBA00023056"/>
    </source>
</evidence>
<gene>
    <name evidence="7" type="primary">glgA</name>
    <name evidence="10" type="ORF">MTY_0433</name>
</gene>
<dbReference type="AlphaFoldDB" id="A0A0S6UCM0"/>
<dbReference type="GO" id="GO:0005978">
    <property type="term" value="P:glycogen biosynthetic process"/>
    <property type="evidence" value="ECO:0007669"/>
    <property type="project" value="UniProtKB-UniRule"/>
</dbReference>
<sequence>MNGRTGKIAQGRKFPASHFPASQIGGSAMNKPLKILLVSPEVAPLAKTGGLADVAGSLPKALAAKGHEVRVAMPRYRQVKEVNYLTDLPVEMDGSLETAVIRQGKLPGEAGIPVYLIDNYKFFYRDGMYGYGDDAARFNFFCKAVLSMLPWLEFQPDIIHCNDWQTGPIPLFLKVKHEDNPFYRETATIYTIHNLQYQGTFPRNILKTMALSEEFFVPERLEFYGQVSYMKAGILYADLVNTVSKKYALEIQTPEYGERLDGLLRKRAADLRGILNGIDYEEFDPATDRRLAVNYDADHLEKKGENKAALQREMELPVRDVPVLGLISRLVSQKGLDLLAAILDPLMQQDLQFVLLGSGEDYYQQLFSRYKVKYRDKMAVKIGFDPVLAQHIYAGCDIFLMPSRFEPCGLGQMISLRYGAVPVVRATGGLEDTIKDLHQYPGVGNGFTFRDYQPQALLDTINRALHVYRHEPEEWRKLMRRGMAADFSWSASAGHYEEMYREALDKRRAAMFKVG</sequence>
<organism evidence="10">
    <name type="scientific">Moorella thermoacetica Y72</name>
    <dbReference type="NCBI Taxonomy" id="1325331"/>
    <lineage>
        <taxon>Bacteria</taxon>
        <taxon>Bacillati</taxon>
        <taxon>Bacillota</taxon>
        <taxon>Clostridia</taxon>
        <taxon>Neomoorellales</taxon>
        <taxon>Neomoorellaceae</taxon>
        <taxon>Neomoorella</taxon>
    </lineage>
</organism>
<dbReference type="CDD" id="cd03791">
    <property type="entry name" value="GT5_Glycogen_synthase_DULL1-like"/>
    <property type="match status" value="1"/>
</dbReference>
<comment type="pathway">
    <text evidence="7">Glycan biosynthesis; glycogen biosynthesis.</text>
</comment>
<dbReference type="EMBL" id="DF238840">
    <property type="protein sequence ID" value="GAF25104.1"/>
    <property type="molecule type" value="Genomic_DNA"/>
</dbReference>
<comment type="similarity">
    <text evidence="3 7">Belongs to the glycosyltransferase 1 family. Bacterial/plant glycogen synthase subfamily.</text>
</comment>
<dbReference type="NCBIfam" id="TIGR02095">
    <property type="entry name" value="glgA"/>
    <property type="match status" value="1"/>
</dbReference>
<evidence type="ECO:0000256" key="4">
    <source>
        <dbReference type="ARBA" id="ARBA00022676"/>
    </source>
</evidence>
<dbReference type="Pfam" id="PF00534">
    <property type="entry name" value="Glycos_transf_1"/>
    <property type="match status" value="1"/>
</dbReference>
<protein>
    <recommendedName>
        <fullName evidence="7">Glycogen synthase</fullName>
        <ecNumber evidence="7">2.4.1.21</ecNumber>
    </recommendedName>
    <alternativeName>
        <fullName evidence="7">Starch [bacterial glycogen] synthase</fullName>
    </alternativeName>
</protein>
<evidence type="ECO:0000256" key="7">
    <source>
        <dbReference type="HAMAP-Rule" id="MF_00484"/>
    </source>
</evidence>
<dbReference type="GO" id="GO:0009011">
    <property type="term" value="F:alpha-1,4-glucan glucosyltransferase (ADP-glucose donor) activity"/>
    <property type="evidence" value="ECO:0007669"/>
    <property type="project" value="UniProtKB-UniRule"/>
</dbReference>
<accession>A0A0S6UCM0</accession>
<name>A0A0S6UCM0_NEOTH</name>
<dbReference type="PANTHER" id="PTHR45825:SF11">
    <property type="entry name" value="ALPHA AMYLASE DOMAIN-CONTAINING PROTEIN"/>
    <property type="match status" value="1"/>
</dbReference>
<feature type="binding site" evidence="7">
    <location>
        <position position="47"/>
    </location>
    <ligand>
        <name>ADP-alpha-D-glucose</name>
        <dbReference type="ChEBI" id="CHEBI:57498"/>
    </ligand>
</feature>
<evidence type="ECO:0000259" key="8">
    <source>
        <dbReference type="Pfam" id="PF00534"/>
    </source>
</evidence>
<evidence type="ECO:0000256" key="3">
    <source>
        <dbReference type="ARBA" id="ARBA00010281"/>
    </source>
</evidence>
<evidence type="ECO:0000256" key="2">
    <source>
        <dbReference type="ARBA" id="ARBA00002764"/>
    </source>
</evidence>
<evidence type="ECO:0000259" key="9">
    <source>
        <dbReference type="Pfam" id="PF08323"/>
    </source>
</evidence>
<dbReference type="Proteomes" id="UP000063718">
    <property type="component" value="Unassembled WGS sequence"/>
</dbReference>
<dbReference type="GO" id="GO:0004373">
    <property type="term" value="F:alpha-1,4-glucan glucosyltransferase (UDP-glucose donor) activity"/>
    <property type="evidence" value="ECO:0007669"/>
    <property type="project" value="InterPro"/>
</dbReference>
<evidence type="ECO:0000256" key="5">
    <source>
        <dbReference type="ARBA" id="ARBA00022679"/>
    </source>
</evidence>
<comment type="function">
    <text evidence="2 7">Synthesizes alpha-1,4-glucan chains using ADP-glucose.</text>
</comment>
<dbReference type="InterPro" id="IPR011835">
    <property type="entry name" value="GS/SS"/>
</dbReference>
<dbReference type="HAMAP" id="MF_00484">
    <property type="entry name" value="Glycogen_synth"/>
    <property type="match status" value="1"/>
</dbReference>
<dbReference type="Pfam" id="PF08323">
    <property type="entry name" value="Glyco_transf_5"/>
    <property type="match status" value="1"/>
</dbReference>
<dbReference type="InterPro" id="IPR001296">
    <property type="entry name" value="Glyco_trans_1"/>
</dbReference>